<organism evidence="1 2">
    <name type="scientific">Pseudonocardia ammonioxydans</name>
    <dbReference type="NCBI Taxonomy" id="260086"/>
    <lineage>
        <taxon>Bacteria</taxon>
        <taxon>Bacillati</taxon>
        <taxon>Actinomycetota</taxon>
        <taxon>Actinomycetes</taxon>
        <taxon>Pseudonocardiales</taxon>
        <taxon>Pseudonocardiaceae</taxon>
        <taxon>Pseudonocardia</taxon>
    </lineage>
</organism>
<dbReference type="EMBL" id="FOUY01000031">
    <property type="protein sequence ID" value="SFO11978.1"/>
    <property type="molecule type" value="Genomic_DNA"/>
</dbReference>
<dbReference type="RefSeq" id="WP_093350347.1">
    <property type="nucleotide sequence ID" value="NZ_FOUY01000031.1"/>
</dbReference>
<dbReference type="Pfam" id="PF07366">
    <property type="entry name" value="SnoaL"/>
    <property type="match status" value="1"/>
</dbReference>
<sequence>MTTSTDEITTLVRRLEDAMNSRRLDLLDDILAPDFQRHCEATPDFDVRSREDFKEFLRSNTESFPDNVQTFTQVVADGDRAGIWATYEGTQSGALGPFPASGRRTRFGFGGVLRVVDGRIAELWVTWDNMTILGQLGHLPAADTAAR</sequence>
<gene>
    <name evidence="1" type="ORF">SAMN05216207_103141</name>
</gene>
<keyword evidence="2" id="KW-1185">Reference proteome</keyword>
<protein>
    <recommendedName>
        <fullName evidence="3">SnoaL-like polyketide cyclase</fullName>
    </recommendedName>
</protein>
<reference evidence="1 2" key="1">
    <citation type="submission" date="2016-10" db="EMBL/GenBank/DDBJ databases">
        <authorList>
            <person name="de Groot N.N."/>
        </authorList>
    </citation>
    <scope>NUCLEOTIDE SEQUENCE [LARGE SCALE GENOMIC DNA]</scope>
    <source>
        <strain evidence="1 2">CGMCC 4.1877</strain>
    </source>
</reference>
<dbReference type="PANTHER" id="PTHR38436:SF1">
    <property type="entry name" value="ESTER CYCLASE"/>
    <property type="match status" value="1"/>
</dbReference>
<dbReference type="STRING" id="260086.SAMN05216207_103141"/>
<dbReference type="InterPro" id="IPR032710">
    <property type="entry name" value="NTF2-like_dom_sf"/>
</dbReference>
<dbReference type="OrthoDB" id="5181013at2"/>
<dbReference type="Proteomes" id="UP000199614">
    <property type="component" value="Unassembled WGS sequence"/>
</dbReference>
<dbReference type="GO" id="GO:0030638">
    <property type="term" value="P:polyketide metabolic process"/>
    <property type="evidence" value="ECO:0007669"/>
    <property type="project" value="InterPro"/>
</dbReference>
<dbReference type="AlphaFoldDB" id="A0A1I5EKI9"/>
<dbReference type="Gene3D" id="3.10.450.50">
    <property type="match status" value="1"/>
</dbReference>
<evidence type="ECO:0008006" key="3">
    <source>
        <dbReference type="Google" id="ProtNLM"/>
    </source>
</evidence>
<evidence type="ECO:0000313" key="1">
    <source>
        <dbReference type="EMBL" id="SFO11978.1"/>
    </source>
</evidence>
<name>A0A1I5EKI9_PSUAM</name>
<evidence type="ECO:0000313" key="2">
    <source>
        <dbReference type="Proteomes" id="UP000199614"/>
    </source>
</evidence>
<dbReference type="PANTHER" id="PTHR38436">
    <property type="entry name" value="POLYKETIDE CYCLASE SNOAL-LIKE DOMAIN"/>
    <property type="match status" value="1"/>
</dbReference>
<dbReference type="SUPFAM" id="SSF54427">
    <property type="entry name" value="NTF2-like"/>
    <property type="match status" value="1"/>
</dbReference>
<proteinExistence type="predicted"/>
<dbReference type="InterPro" id="IPR009959">
    <property type="entry name" value="Cyclase_SnoaL-like"/>
</dbReference>
<accession>A0A1I5EKI9</accession>